<dbReference type="AlphaFoldDB" id="A0A6G1CB45"/>
<name>A0A6G1CB45_9ORYZ</name>
<accession>A0A6G1CB45</accession>
<dbReference type="Proteomes" id="UP000479710">
    <property type="component" value="Unassembled WGS sequence"/>
</dbReference>
<organism evidence="1 2">
    <name type="scientific">Oryza meyeriana var. granulata</name>
    <dbReference type="NCBI Taxonomy" id="110450"/>
    <lineage>
        <taxon>Eukaryota</taxon>
        <taxon>Viridiplantae</taxon>
        <taxon>Streptophyta</taxon>
        <taxon>Embryophyta</taxon>
        <taxon>Tracheophyta</taxon>
        <taxon>Spermatophyta</taxon>
        <taxon>Magnoliopsida</taxon>
        <taxon>Liliopsida</taxon>
        <taxon>Poales</taxon>
        <taxon>Poaceae</taxon>
        <taxon>BOP clade</taxon>
        <taxon>Oryzoideae</taxon>
        <taxon>Oryzeae</taxon>
        <taxon>Oryzinae</taxon>
        <taxon>Oryza</taxon>
        <taxon>Oryza meyeriana</taxon>
    </lineage>
</organism>
<reference evidence="1 2" key="1">
    <citation type="submission" date="2019-11" db="EMBL/GenBank/DDBJ databases">
        <title>Whole genome sequence of Oryza granulata.</title>
        <authorList>
            <person name="Li W."/>
        </authorList>
    </citation>
    <scope>NUCLEOTIDE SEQUENCE [LARGE SCALE GENOMIC DNA]</scope>
    <source>
        <strain evidence="2">cv. Menghai</strain>
        <tissue evidence="1">Leaf</tissue>
    </source>
</reference>
<evidence type="ECO:0000313" key="2">
    <source>
        <dbReference type="Proteomes" id="UP000479710"/>
    </source>
</evidence>
<protein>
    <submittedName>
        <fullName evidence="1">Uncharacterized protein</fullName>
    </submittedName>
</protein>
<evidence type="ECO:0000313" key="1">
    <source>
        <dbReference type="EMBL" id="KAF0897024.1"/>
    </source>
</evidence>
<gene>
    <name evidence="1" type="ORF">E2562_031324</name>
</gene>
<dbReference type="EMBL" id="SPHZ02000010">
    <property type="protein sequence ID" value="KAF0897024.1"/>
    <property type="molecule type" value="Genomic_DNA"/>
</dbReference>
<comment type="caution">
    <text evidence="1">The sequence shown here is derived from an EMBL/GenBank/DDBJ whole genome shotgun (WGS) entry which is preliminary data.</text>
</comment>
<proteinExistence type="predicted"/>
<keyword evidence="2" id="KW-1185">Reference proteome</keyword>
<sequence length="76" mass="8279">MGSCLTGVEQPAMEVAAVPAVVVSTDPRRVYVKNPEEMPFKTVKVSSKVVSHIRVSENMAYRNIVISVSESPCNID</sequence>